<protein>
    <submittedName>
        <fullName evidence="1">Uncharacterized protein</fullName>
    </submittedName>
</protein>
<gene>
    <name evidence="1" type="ORF">L6164_032602</name>
</gene>
<dbReference type="Proteomes" id="UP000828941">
    <property type="component" value="Chromosome 13"/>
</dbReference>
<organism evidence="1 2">
    <name type="scientific">Bauhinia variegata</name>
    <name type="common">Purple orchid tree</name>
    <name type="synonym">Phanera variegata</name>
    <dbReference type="NCBI Taxonomy" id="167791"/>
    <lineage>
        <taxon>Eukaryota</taxon>
        <taxon>Viridiplantae</taxon>
        <taxon>Streptophyta</taxon>
        <taxon>Embryophyta</taxon>
        <taxon>Tracheophyta</taxon>
        <taxon>Spermatophyta</taxon>
        <taxon>Magnoliopsida</taxon>
        <taxon>eudicotyledons</taxon>
        <taxon>Gunneridae</taxon>
        <taxon>Pentapetalae</taxon>
        <taxon>rosids</taxon>
        <taxon>fabids</taxon>
        <taxon>Fabales</taxon>
        <taxon>Fabaceae</taxon>
        <taxon>Cercidoideae</taxon>
        <taxon>Cercideae</taxon>
        <taxon>Bauhiniinae</taxon>
        <taxon>Bauhinia</taxon>
    </lineage>
</organism>
<reference evidence="1 2" key="1">
    <citation type="journal article" date="2022" name="DNA Res.">
        <title>Chromosomal-level genome assembly of the orchid tree Bauhinia variegata (Leguminosae; Cercidoideae) supports the allotetraploid origin hypothesis of Bauhinia.</title>
        <authorList>
            <person name="Zhong Y."/>
            <person name="Chen Y."/>
            <person name="Zheng D."/>
            <person name="Pang J."/>
            <person name="Liu Y."/>
            <person name="Luo S."/>
            <person name="Meng S."/>
            <person name="Qian L."/>
            <person name="Wei D."/>
            <person name="Dai S."/>
            <person name="Zhou R."/>
        </authorList>
    </citation>
    <scope>NUCLEOTIDE SEQUENCE [LARGE SCALE GENOMIC DNA]</scope>
    <source>
        <strain evidence="1">BV-YZ2020</strain>
    </source>
</reference>
<comment type="caution">
    <text evidence="1">The sequence shown here is derived from an EMBL/GenBank/DDBJ whole genome shotgun (WGS) entry which is preliminary data.</text>
</comment>
<name>A0ACB9KPC0_BAUVA</name>
<accession>A0ACB9KPC0</accession>
<evidence type="ECO:0000313" key="2">
    <source>
        <dbReference type="Proteomes" id="UP000828941"/>
    </source>
</evidence>
<keyword evidence="2" id="KW-1185">Reference proteome</keyword>
<dbReference type="EMBL" id="CM039438">
    <property type="protein sequence ID" value="KAI4299112.1"/>
    <property type="molecule type" value="Genomic_DNA"/>
</dbReference>
<proteinExistence type="predicted"/>
<evidence type="ECO:0000313" key="1">
    <source>
        <dbReference type="EMBL" id="KAI4299112.1"/>
    </source>
</evidence>
<sequence length="667" mass="74026">MASLLHIQADATYSEPSNSSTKVETNIDFVTPFEYEATKFTHSSESSQREEQGIKVTWEDLRVTVPNGKSRKPILQVLTGYAKPGELLAIMGPSGCGKSTLLDALAGRLATNTKQTGKILINGQKQALAYGTSAYVTQDDAMLHTLTTGEAVYYSAQLQFPDSMSKAEKKERAEITIKEMGLQDAINTRIGGWASKGLSGGQKRRLGICIEILTRPRLLFLDEPTSGLDSAASYYVMSRIASLNLRDGIKRTIVASIHQPSSEVFQLFHNLCLLSSGETVYFGPASDANEFFASNGFPCPTLYNPSDHFLRIINKDFEEDAEGGLGKGVSTEEAITILVKSYRSSAINEKVQKEVADICGSDSCEIEKRRSHAGFLAQCLVLIRRSSLHMYRDISNYWLRLVVYVAIAISLGTIFYDVGSSSESIQARGSMLTFFVSVLTFITLIGGFPPFIEEMKVFERERLNGHYSVTAFLIGNTFSAAPYMLLISLIPGGIAYYLSGLQKGSEHFLYFTCVLFATVMSVESLMMLVGSVFPNFIMGMIIVGGIQGIMILLGGFYRLPEDLPKPIWRYPLSYVSFHKYAFQGLFKNEFDGLTFSREQVKISGKEILKQTWQVEMGHSKWVDLLVLLGMTVFFRVMFLGVIKIKERMKPILSALNSPKENISFSQN</sequence>